<dbReference type="InterPro" id="IPR020846">
    <property type="entry name" value="MFS_dom"/>
</dbReference>
<evidence type="ECO:0000259" key="7">
    <source>
        <dbReference type="PROSITE" id="PS50850"/>
    </source>
</evidence>
<feature type="transmembrane region" description="Helical" evidence="6">
    <location>
        <begin position="47"/>
        <end position="65"/>
    </location>
</feature>
<dbReference type="OrthoDB" id="9814001at2"/>
<dbReference type="AlphaFoldDB" id="A0A372LMF7"/>
<dbReference type="GO" id="GO:0005886">
    <property type="term" value="C:plasma membrane"/>
    <property type="evidence" value="ECO:0007669"/>
    <property type="project" value="UniProtKB-SubCell"/>
</dbReference>
<dbReference type="Proteomes" id="UP000264541">
    <property type="component" value="Unassembled WGS sequence"/>
</dbReference>
<sequence>MNEKPLWTKDFFSISLCSFFLFLTFYMLLTALPIYVTEDLKGDEKQIGLIITVFLIAAVICRPFTGIWVEDFGRKRILYISLLIFGVASLLYPFADSFPLMIALRFFHGIGFGMATTATTTIVADLVPDERRGEGMGYFAMSMNLAMVIGPFLGLTLSANTGFTVIFIVCIITALFAVILGLLVKFPTDSPGKIKPQKSNLSFNNLFEKSVIPISIVGGILAITYASLLSFLSVFAKETGLEDTAGLFFVVYAVVIIASRPFTGKWLDQYGENKIIYPGIIIFILGMYLLSQTETTFSLLLSGAIIGLGFGSLVPSFQTVAVSMVSPKRRGIATATFFTVFDIGVGAGSFFMGMIAAKTSYSFMYLSASFIILIGLVLYYLLHGRKQNKKMSESNTF</sequence>
<proteinExistence type="predicted"/>
<dbReference type="PANTHER" id="PTHR23531">
    <property type="entry name" value="QUINOLENE RESISTANCE PROTEIN NORA"/>
    <property type="match status" value="1"/>
</dbReference>
<feature type="transmembrane region" description="Helical" evidence="6">
    <location>
        <begin position="332"/>
        <end position="357"/>
    </location>
</feature>
<feature type="transmembrane region" description="Helical" evidence="6">
    <location>
        <begin position="297"/>
        <end position="320"/>
    </location>
</feature>
<keyword evidence="4 6" id="KW-1133">Transmembrane helix</keyword>
<feature type="transmembrane region" description="Helical" evidence="6">
    <location>
        <begin position="211"/>
        <end position="232"/>
    </location>
</feature>
<accession>A0A372LMF7</accession>
<feature type="transmembrane region" description="Helical" evidence="6">
    <location>
        <begin position="363"/>
        <end position="382"/>
    </location>
</feature>
<feature type="transmembrane region" description="Helical" evidence="6">
    <location>
        <begin position="275"/>
        <end position="291"/>
    </location>
</feature>
<evidence type="ECO:0000256" key="4">
    <source>
        <dbReference type="ARBA" id="ARBA00022989"/>
    </source>
</evidence>
<dbReference type="SUPFAM" id="SSF103473">
    <property type="entry name" value="MFS general substrate transporter"/>
    <property type="match status" value="1"/>
</dbReference>
<keyword evidence="5 6" id="KW-0472">Membrane</keyword>
<feature type="transmembrane region" description="Helical" evidence="6">
    <location>
        <begin position="138"/>
        <end position="157"/>
    </location>
</feature>
<keyword evidence="3 6" id="KW-0812">Transmembrane</keyword>
<dbReference type="EMBL" id="QVTE01000035">
    <property type="protein sequence ID" value="RFU68097.1"/>
    <property type="molecule type" value="Genomic_DNA"/>
</dbReference>
<feature type="transmembrane region" description="Helical" evidence="6">
    <location>
        <begin position="244"/>
        <end position="263"/>
    </location>
</feature>
<comment type="caution">
    <text evidence="8">The sequence shown here is derived from an EMBL/GenBank/DDBJ whole genome shotgun (WGS) entry which is preliminary data.</text>
</comment>
<dbReference type="InterPro" id="IPR011701">
    <property type="entry name" value="MFS"/>
</dbReference>
<feature type="transmembrane region" description="Helical" evidence="6">
    <location>
        <begin position="163"/>
        <end position="184"/>
    </location>
</feature>
<dbReference type="InterPro" id="IPR052714">
    <property type="entry name" value="MFS_Exporter"/>
</dbReference>
<name>A0A372LMF7_9BACI</name>
<dbReference type="InterPro" id="IPR001958">
    <property type="entry name" value="Tet-R_TetA/multi-R_MdtG-like"/>
</dbReference>
<evidence type="ECO:0000256" key="3">
    <source>
        <dbReference type="ARBA" id="ARBA00022692"/>
    </source>
</evidence>
<gene>
    <name evidence="8" type="ORF">D0469_12560</name>
</gene>
<dbReference type="PRINTS" id="PR01035">
    <property type="entry name" value="TCRTETA"/>
</dbReference>
<keyword evidence="9" id="KW-1185">Reference proteome</keyword>
<dbReference type="Gene3D" id="1.20.1250.20">
    <property type="entry name" value="MFS general substrate transporter like domains"/>
    <property type="match status" value="1"/>
</dbReference>
<evidence type="ECO:0000256" key="5">
    <source>
        <dbReference type="ARBA" id="ARBA00023136"/>
    </source>
</evidence>
<protein>
    <submittedName>
        <fullName evidence="8">MFS transporter</fullName>
    </submittedName>
</protein>
<dbReference type="CDD" id="cd17489">
    <property type="entry name" value="MFS_YfcJ_like"/>
    <property type="match status" value="1"/>
</dbReference>
<evidence type="ECO:0000313" key="8">
    <source>
        <dbReference type="EMBL" id="RFU68097.1"/>
    </source>
</evidence>
<dbReference type="Pfam" id="PF07690">
    <property type="entry name" value="MFS_1"/>
    <property type="match status" value="1"/>
</dbReference>
<dbReference type="PANTHER" id="PTHR23531:SF2">
    <property type="entry name" value="PERMEASE"/>
    <property type="match status" value="1"/>
</dbReference>
<evidence type="ECO:0000256" key="2">
    <source>
        <dbReference type="ARBA" id="ARBA00022448"/>
    </source>
</evidence>
<evidence type="ECO:0000313" key="9">
    <source>
        <dbReference type="Proteomes" id="UP000264541"/>
    </source>
</evidence>
<dbReference type="GO" id="GO:0022857">
    <property type="term" value="F:transmembrane transporter activity"/>
    <property type="evidence" value="ECO:0007669"/>
    <property type="project" value="InterPro"/>
</dbReference>
<reference evidence="8 9" key="1">
    <citation type="submission" date="2018-08" db="EMBL/GenBank/DDBJ databases">
        <title>Bacillus chawlae sp. nov., Bacillus glennii sp. nov., and Bacillus saganii sp. nov. Isolated from the Vehicle Assembly Building at Kennedy Space Center where the Viking Spacecraft were Assembled.</title>
        <authorList>
            <person name="Seuylemezian A."/>
            <person name="Vaishampayan P."/>
        </authorList>
    </citation>
    <scope>NUCLEOTIDE SEQUENCE [LARGE SCALE GENOMIC DNA]</scope>
    <source>
        <strain evidence="8 9">V47-23a</strain>
    </source>
</reference>
<keyword evidence="2" id="KW-0813">Transport</keyword>
<feature type="domain" description="Major facilitator superfamily (MFS) profile" evidence="7">
    <location>
        <begin position="10"/>
        <end position="387"/>
    </location>
</feature>
<evidence type="ECO:0000256" key="6">
    <source>
        <dbReference type="SAM" id="Phobius"/>
    </source>
</evidence>
<dbReference type="RefSeq" id="WP_117327088.1">
    <property type="nucleotide sequence ID" value="NZ_QVTE01000035.1"/>
</dbReference>
<dbReference type="PROSITE" id="PS50850">
    <property type="entry name" value="MFS"/>
    <property type="match status" value="1"/>
</dbReference>
<comment type="subcellular location">
    <subcellularLocation>
        <location evidence="1">Cell membrane</location>
        <topology evidence="1">Multi-pass membrane protein</topology>
    </subcellularLocation>
</comment>
<feature type="transmembrane region" description="Helical" evidence="6">
    <location>
        <begin position="77"/>
        <end position="94"/>
    </location>
</feature>
<evidence type="ECO:0000256" key="1">
    <source>
        <dbReference type="ARBA" id="ARBA00004651"/>
    </source>
</evidence>
<organism evidence="8 9">
    <name type="scientific">Peribacillus saganii</name>
    <dbReference type="NCBI Taxonomy" id="2303992"/>
    <lineage>
        <taxon>Bacteria</taxon>
        <taxon>Bacillati</taxon>
        <taxon>Bacillota</taxon>
        <taxon>Bacilli</taxon>
        <taxon>Bacillales</taxon>
        <taxon>Bacillaceae</taxon>
        <taxon>Peribacillus</taxon>
    </lineage>
</organism>
<dbReference type="InterPro" id="IPR036259">
    <property type="entry name" value="MFS_trans_sf"/>
</dbReference>
<feature type="transmembrane region" description="Helical" evidence="6">
    <location>
        <begin position="12"/>
        <end position="35"/>
    </location>
</feature>